<name>A0ABQ4NJQ7_9RHOB</name>
<dbReference type="SMART" id="SM00448">
    <property type="entry name" value="REC"/>
    <property type="match status" value="1"/>
</dbReference>
<comment type="caution">
    <text evidence="6">The sequence shown here is derived from an EMBL/GenBank/DDBJ whole genome shotgun (WGS) entry which is preliminary data.</text>
</comment>
<evidence type="ECO:0000256" key="2">
    <source>
        <dbReference type="ARBA" id="ARBA00023125"/>
    </source>
</evidence>
<dbReference type="PRINTS" id="PR00038">
    <property type="entry name" value="HTHLUXR"/>
</dbReference>
<dbReference type="GO" id="GO:0003677">
    <property type="term" value="F:DNA binding"/>
    <property type="evidence" value="ECO:0007669"/>
    <property type="project" value="UniProtKB-KW"/>
</dbReference>
<dbReference type="InterPro" id="IPR011006">
    <property type="entry name" value="CheY-like_superfamily"/>
</dbReference>
<dbReference type="SMART" id="SM00421">
    <property type="entry name" value="HTH_LUXR"/>
    <property type="match status" value="1"/>
</dbReference>
<keyword evidence="7" id="KW-1185">Reference proteome</keyword>
<evidence type="ECO:0000313" key="7">
    <source>
        <dbReference type="Proteomes" id="UP000786693"/>
    </source>
</evidence>
<organism evidence="6 7">
    <name type="scientific">Jannaschia pagri</name>
    <dbReference type="NCBI Taxonomy" id="2829797"/>
    <lineage>
        <taxon>Bacteria</taxon>
        <taxon>Pseudomonadati</taxon>
        <taxon>Pseudomonadota</taxon>
        <taxon>Alphaproteobacteria</taxon>
        <taxon>Rhodobacterales</taxon>
        <taxon>Roseobacteraceae</taxon>
        <taxon>Jannaschia</taxon>
    </lineage>
</organism>
<dbReference type="InterPro" id="IPR058245">
    <property type="entry name" value="NreC/VraR/RcsB-like_REC"/>
</dbReference>
<dbReference type="SUPFAM" id="SSF46894">
    <property type="entry name" value="C-terminal effector domain of the bipartite response regulators"/>
    <property type="match status" value="1"/>
</dbReference>
<feature type="modified residue" description="4-aspartylphosphate" evidence="3">
    <location>
        <position position="54"/>
    </location>
</feature>
<sequence>MPHVLIADDHDLVRDTIAAYLSAIDDFRVTTAGDVPGALDVLGRLDPVDLALLDYHMPGMNGLEGLERIKRKHPAVPVALVSGVASRDVATKALELGADGFIPKSMPAPSMVNAVRFVLAGEKYLPVDMASSAPAQAPAFPSLSRRELQTLTHLAKGLSNKEIARAMDVQEVTVKLHVRNVMSKLGVTNRTQAALAARDRQIL</sequence>
<dbReference type="InterPro" id="IPR001789">
    <property type="entry name" value="Sig_transdc_resp-reg_receiver"/>
</dbReference>
<dbReference type="SUPFAM" id="SSF52172">
    <property type="entry name" value="CheY-like"/>
    <property type="match status" value="1"/>
</dbReference>
<evidence type="ECO:0000259" key="4">
    <source>
        <dbReference type="PROSITE" id="PS50043"/>
    </source>
</evidence>
<reference evidence="6 7" key="1">
    <citation type="submission" date="2021-05" db="EMBL/GenBank/DDBJ databases">
        <title>Bacteria Genome sequencing.</title>
        <authorList>
            <person name="Takabe Y."/>
            <person name="Nakajima Y."/>
            <person name="Suzuki S."/>
            <person name="Shiozaki T."/>
        </authorList>
    </citation>
    <scope>NUCLEOTIDE SEQUENCE [LARGE SCALE GENOMIC DNA]</scope>
    <source>
        <strain evidence="6 7">AI_62</strain>
    </source>
</reference>
<protein>
    <submittedName>
        <fullName evidence="6">DNA-binding response regulator</fullName>
    </submittedName>
</protein>
<evidence type="ECO:0000259" key="5">
    <source>
        <dbReference type="PROSITE" id="PS50110"/>
    </source>
</evidence>
<dbReference type="InterPro" id="IPR000792">
    <property type="entry name" value="Tscrpt_reg_LuxR_C"/>
</dbReference>
<dbReference type="EMBL" id="BPFH01000002">
    <property type="protein sequence ID" value="GIT94639.1"/>
    <property type="molecule type" value="Genomic_DNA"/>
</dbReference>
<proteinExistence type="predicted"/>
<feature type="domain" description="HTH luxR-type" evidence="4">
    <location>
        <begin position="136"/>
        <end position="201"/>
    </location>
</feature>
<dbReference type="CDD" id="cd06170">
    <property type="entry name" value="LuxR_C_like"/>
    <property type="match status" value="1"/>
</dbReference>
<dbReference type="InterPro" id="IPR016032">
    <property type="entry name" value="Sig_transdc_resp-reg_C-effctor"/>
</dbReference>
<gene>
    <name evidence="6" type="ORF">JANAI62_12620</name>
</gene>
<dbReference type="PROSITE" id="PS50110">
    <property type="entry name" value="RESPONSE_REGULATORY"/>
    <property type="match status" value="1"/>
</dbReference>
<evidence type="ECO:0000256" key="3">
    <source>
        <dbReference type="PROSITE-ProRule" id="PRU00169"/>
    </source>
</evidence>
<accession>A0ABQ4NJQ7</accession>
<dbReference type="Gene3D" id="3.40.50.2300">
    <property type="match status" value="1"/>
</dbReference>
<dbReference type="RefSeq" id="WP_220748160.1">
    <property type="nucleotide sequence ID" value="NZ_BPFH01000002.1"/>
</dbReference>
<dbReference type="InterPro" id="IPR051015">
    <property type="entry name" value="EvgA-like"/>
</dbReference>
<dbReference type="Proteomes" id="UP000786693">
    <property type="component" value="Unassembled WGS sequence"/>
</dbReference>
<dbReference type="PANTHER" id="PTHR45566:SF2">
    <property type="entry name" value="NARL SUBFAMILY"/>
    <property type="match status" value="1"/>
</dbReference>
<dbReference type="CDD" id="cd17535">
    <property type="entry name" value="REC_NarL-like"/>
    <property type="match status" value="1"/>
</dbReference>
<dbReference type="PROSITE" id="PS50043">
    <property type="entry name" value="HTH_LUXR_2"/>
    <property type="match status" value="1"/>
</dbReference>
<feature type="domain" description="Response regulatory" evidence="5">
    <location>
        <begin position="3"/>
        <end position="119"/>
    </location>
</feature>
<evidence type="ECO:0000313" key="6">
    <source>
        <dbReference type="EMBL" id="GIT94639.1"/>
    </source>
</evidence>
<dbReference type="Pfam" id="PF00196">
    <property type="entry name" value="GerE"/>
    <property type="match status" value="1"/>
</dbReference>
<evidence type="ECO:0000256" key="1">
    <source>
        <dbReference type="ARBA" id="ARBA00022553"/>
    </source>
</evidence>
<dbReference type="PROSITE" id="PS00622">
    <property type="entry name" value="HTH_LUXR_1"/>
    <property type="match status" value="1"/>
</dbReference>
<keyword evidence="1 3" id="KW-0597">Phosphoprotein</keyword>
<dbReference type="PANTHER" id="PTHR45566">
    <property type="entry name" value="HTH-TYPE TRANSCRIPTIONAL REGULATOR YHJB-RELATED"/>
    <property type="match status" value="1"/>
</dbReference>
<dbReference type="Pfam" id="PF00072">
    <property type="entry name" value="Response_reg"/>
    <property type="match status" value="1"/>
</dbReference>
<keyword evidence="2 6" id="KW-0238">DNA-binding</keyword>